<gene>
    <name evidence="2" type="ORF">GRI65_00425</name>
</gene>
<keyword evidence="3" id="KW-1185">Reference proteome</keyword>
<dbReference type="Proteomes" id="UP000431922">
    <property type="component" value="Unassembled WGS sequence"/>
</dbReference>
<dbReference type="InterPro" id="IPR007235">
    <property type="entry name" value="Glyco_trans_28_C"/>
</dbReference>
<dbReference type="GO" id="GO:0016758">
    <property type="term" value="F:hexosyltransferase activity"/>
    <property type="evidence" value="ECO:0007669"/>
    <property type="project" value="InterPro"/>
</dbReference>
<dbReference type="SUPFAM" id="SSF53756">
    <property type="entry name" value="UDP-Glycosyltransferase/glycogen phosphorylase"/>
    <property type="match status" value="1"/>
</dbReference>
<organism evidence="2 3">
    <name type="scientific">Allopontixanthobacter sediminis</name>
    <dbReference type="NCBI Taxonomy" id="1689985"/>
    <lineage>
        <taxon>Bacteria</taxon>
        <taxon>Pseudomonadati</taxon>
        <taxon>Pseudomonadota</taxon>
        <taxon>Alphaproteobacteria</taxon>
        <taxon>Sphingomonadales</taxon>
        <taxon>Erythrobacteraceae</taxon>
        <taxon>Allopontixanthobacter</taxon>
    </lineage>
</organism>
<reference evidence="2 3" key="1">
    <citation type="submission" date="2019-12" db="EMBL/GenBank/DDBJ databases">
        <title>Genomic-based taxomic classification of the family Erythrobacteraceae.</title>
        <authorList>
            <person name="Xu L."/>
        </authorList>
    </citation>
    <scope>NUCLEOTIDE SEQUENCE [LARGE SCALE GENOMIC DNA]</scope>
    <source>
        <strain evidence="2 3">KCTC 42453</strain>
    </source>
</reference>
<dbReference type="OrthoDB" id="9809594at2"/>
<name>A0A845AYG2_9SPHN</name>
<dbReference type="PANTHER" id="PTHR21015:SF22">
    <property type="entry name" value="GLYCOSYLTRANSFERASE"/>
    <property type="match status" value="1"/>
</dbReference>
<dbReference type="RefSeq" id="WP_160754573.1">
    <property type="nucleotide sequence ID" value="NZ_WTYL01000001.1"/>
</dbReference>
<dbReference type="Pfam" id="PF04101">
    <property type="entry name" value="Glyco_tran_28_C"/>
    <property type="match status" value="1"/>
</dbReference>
<evidence type="ECO:0000313" key="2">
    <source>
        <dbReference type="EMBL" id="MXP42914.1"/>
    </source>
</evidence>
<keyword evidence="2" id="KW-0808">Transferase</keyword>
<comment type="caution">
    <text evidence="2">The sequence shown here is derived from an EMBL/GenBank/DDBJ whole genome shotgun (WGS) entry which is preliminary data.</text>
</comment>
<proteinExistence type="predicted"/>
<sequence>MADNFSEDPAKPIAFFAHHQGRGHANRIMAIAEHIPPSRPLIIMTAAPDQFAEIPRPAEMVELPNMIGAPSRSPQLHAQPAPDNLHCVPLGVAEIRDHMGRIAAALAKHDPALFVIDVSAEIALLARIMSVPAITIRMHGDRNDAGHRAAYQASTAMLAPFDERIEQQDYPEAFRTRTLYTGGLCTTRQALVPREEARRLLGIEEGRQVTLVIAGGGGSGTPYAPLTVAARAEPDTLWLVAGPVHREGHETDFGNLRELGWTDNLTHYICAADRVIASAGDNTVHEIARVGRPFLCIPEWRYFDEQHRKARELSATGSAVYRETWPASIPEWQEVLAQTDALDPAILASLHEPEAAQKAAAWLETKASALWGTN</sequence>
<evidence type="ECO:0000313" key="3">
    <source>
        <dbReference type="Proteomes" id="UP000431922"/>
    </source>
</evidence>
<accession>A0A845AYG2</accession>
<protein>
    <submittedName>
        <fullName evidence="2">Glycosyl transferase</fullName>
    </submittedName>
</protein>
<dbReference type="EMBL" id="WTYL01000001">
    <property type="protein sequence ID" value="MXP42914.1"/>
    <property type="molecule type" value="Genomic_DNA"/>
</dbReference>
<feature type="domain" description="Glycosyl transferase family 28 C-terminal" evidence="1">
    <location>
        <begin position="257"/>
        <end position="322"/>
    </location>
</feature>
<evidence type="ECO:0000259" key="1">
    <source>
        <dbReference type="Pfam" id="PF04101"/>
    </source>
</evidence>
<dbReference type="AlphaFoldDB" id="A0A845AYG2"/>
<dbReference type="Gene3D" id="3.40.50.2000">
    <property type="entry name" value="Glycogen Phosphorylase B"/>
    <property type="match status" value="1"/>
</dbReference>
<dbReference type="PANTHER" id="PTHR21015">
    <property type="entry name" value="UDP-N-ACETYLGLUCOSAMINE--N-ACETYLMURAMYL-(PENTAPEPTIDE) PYROPHOSPHORYL-UNDECAPRENOL N-ACETYLGLUCOSAMINE TRANSFERASE 1"/>
    <property type="match status" value="1"/>
</dbReference>